<dbReference type="SUPFAM" id="SSF158472">
    <property type="entry name" value="HAMP domain-like"/>
    <property type="match status" value="1"/>
</dbReference>
<evidence type="ECO:0000313" key="19">
    <source>
        <dbReference type="Proteomes" id="UP000756860"/>
    </source>
</evidence>
<evidence type="ECO:0000256" key="1">
    <source>
        <dbReference type="ARBA" id="ARBA00000085"/>
    </source>
</evidence>
<dbReference type="InterPro" id="IPR003594">
    <property type="entry name" value="HATPase_dom"/>
</dbReference>
<dbReference type="PROSITE" id="PS50113">
    <property type="entry name" value="PAC"/>
    <property type="match status" value="1"/>
</dbReference>
<dbReference type="PRINTS" id="PR00344">
    <property type="entry name" value="BCTRLSENSOR"/>
</dbReference>
<dbReference type="RefSeq" id="WP_214176406.1">
    <property type="nucleotide sequence ID" value="NZ_JAHCVK010000010.1"/>
</dbReference>
<keyword evidence="6" id="KW-0808">Transferase</keyword>
<dbReference type="Gene3D" id="3.30.450.20">
    <property type="entry name" value="PAS domain"/>
    <property type="match status" value="2"/>
</dbReference>
<dbReference type="CDD" id="cd12914">
    <property type="entry name" value="PDC1_DGC_like"/>
    <property type="match status" value="1"/>
</dbReference>
<dbReference type="InterPro" id="IPR005467">
    <property type="entry name" value="His_kinase_dom"/>
</dbReference>
<dbReference type="InterPro" id="IPR000700">
    <property type="entry name" value="PAS-assoc_C"/>
</dbReference>
<dbReference type="PROSITE" id="PS50885">
    <property type="entry name" value="HAMP"/>
    <property type="match status" value="1"/>
</dbReference>
<dbReference type="SMART" id="SM00086">
    <property type="entry name" value="PAC"/>
    <property type="match status" value="1"/>
</dbReference>
<dbReference type="InterPro" id="IPR036890">
    <property type="entry name" value="HATPase_C_sf"/>
</dbReference>
<evidence type="ECO:0000256" key="2">
    <source>
        <dbReference type="ARBA" id="ARBA00004651"/>
    </source>
</evidence>
<evidence type="ECO:0000259" key="15">
    <source>
        <dbReference type="PROSITE" id="PS50109"/>
    </source>
</evidence>
<dbReference type="EMBL" id="JAHCVK010000010">
    <property type="protein sequence ID" value="MBT0654398.1"/>
    <property type="molecule type" value="Genomic_DNA"/>
</dbReference>
<keyword evidence="10" id="KW-0067">ATP-binding</keyword>
<evidence type="ECO:0000259" key="16">
    <source>
        <dbReference type="PROSITE" id="PS50113"/>
    </source>
</evidence>
<evidence type="ECO:0000259" key="17">
    <source>
        <dbReference type="PROSITE" id="PS50885"/>
    </source>
</evidence>
<keyword evidence="9" id="KW-0418">Kinase</keyword>
<dbReference type="InterPro" id="IPR013656">
    <property type="entry name" value="PAS_4"/>
</dbReference>
<dbReference type="Gene3D" id="3.30.565.10">
    <property type="entry name" value="Histidine kinase-like ATPase, C-terminal domain"/>
    <property type="match status" value="1"/>
</dbReference>
<dbReference type="PROSITE" id="PS50109">
    <property type="entry name" value="HIS_KIN"/>
    <property type="match status" value="1"/>
</dbReference>
<dbReference type="InterPro" id="IPR003661">
    <property type="entry name" value="HisK_dim/P_dom"/>
</dbReference>
<dbReference type="SMART" id="SM00387">
    <property type="entry name" value="HATPase_c"/>
    <property type="match status" value="1"/>
</dbReference>
<dbReference type="Gene3D" id="6.10.340.10">
    <property type="match status" value="1"/>
</dbReference>
<evidence type="ECO:0000256" key="14">
    <source>
        <dbReference type="SAM" id="Phobius"/>
    </source>
</evidence>
<dbReference type="InterPro" id="IPR004358">
    <property type="entry name" value="Sig_transdc_His_kin-like_C"/>
</dbReference>
<dbReference type="Pfam" id="PF00672">
    <property type="entry name" value="HAMP"/>
    <property type="match status" value="1"/>
</dbReference>
<keyword evidence="5" id="KW-0597">Phosphoprotein</keyword>
<protein>
    <recommendedName>
        <fullName evidence="3">histidine kinase</fullName>
        <ecNumber evidence="3">2.7.13.3</ecNumber>
    </recommendedName>
</protein>
<dbReference type="PANTHER" id="PTHR42878:SF7">
    <property type="entry name" value="SENSOR HISTIDINE KINASE GLRK"/>
    <property type="match status" value="1"/>
</dbReference>
<keyword evidence="4" id="KW-1003">Cell membrane</keyword>
<evidence type="ECO:0000256" key="12">
    <source>
        <dbReference type="ARBA" id="ARBA00023012"/>
    </source>
</evidence>
<dbReference type="Gene3D" id="1.10.287.130">
    <property type="match status" value="1"/>
</dbReference>
<dbReference type="CDD" id="cd00082">
    <property type="entry name" value="HisKA"/>
    <property type="match status" value="1"/>
</dbReference>
<feature type="domain" description="Histidine kinase" evidence="15">
    <location>
        <begin position="494"/>
        <end position="709"/>
    </location>
</feature>
<keyword evidence="7 14" id="KW-0812">Transmembrane</keyword>
<dbReference type="InterPro" id="IPR001610">
    <property type="entry name" value="PAC"/>
</dbReference>
<keyword evidence="11 14" id="KW-1133">Transmembrane helix</keyword>
<keyword evidence="12" id="KW-0902">Two-component regulatory system</keyword>
<reference evidence="18 19" key="1">
    <citation type="submission" date="2021-05" db="EMBL/GenBank/DDBJ databases">
        <title>The draft genome of Geobacter luticola JCM 17780.</title>
        <authorList>
            <person name="Xu Z."/>
            <person name="Masuda Y."/>
            <person name="Itoh H."/>
            <person name="Senoo K."/>
        </authorList>
    </citation>
    <scope>NUCLEOTIDE SEQUENCE [LARGE SCALE GENOMIC DNA]</scope>
    <source>
        <strain evidence="18 19">JCM 17780</strain>
    </source>
</reference>
<evidence type="ECO:0000256" key="6">
    <source>
        <dbReference type="ARBA" id="ARBA00022679"/>
    </source>
</evidence>
<comment type="subcellular location">
    <subcellularLocation>
        <location evidence="2">Cell membrane</location>
        <topology evidence="2">Multi-pass membrane protein</topology>
    </subcellularLocation>
</comment>
<dbReference type="InterPro" id="IPR033479">
    <property type="entry name" value="dCache_1"/>
</dbReference>
<dbReference type="InterPro" id="IPR050351">
    <property type="entry name" value="BphY/WalK/GraS-like"/>
</dbReference>
<feature type="domain" description="PAC" evidence="16">
    <location>
        <begin position="438"/>
        <end position="490"/>
    </location>
</feature>
<dbReference type="Proteomes" id="UP000756860">
    <property type="component" value="Unassembled WGS sequence"/>
</dbReference>
<proteinExistence type="predicted"/>
<dbReference type="EC" id="2.7.13.3" evidence="3"/>
<gene>
    <name evidence="18" type="ORF">KI810_15165</name>
</gene>
<dbReference type="InterPro" id="IPR003660">
    <property type="entry name" value="HAMP_dom"/>
</dbReference>
<keyword evidence="8" id="KW-0547">Nucleotide-binding</keyword>
<dbReference type="InterPro" id="IPR035965">
    <property type="entry name" value="PAS-like_dom_sf"/>
</dbReference>
<evidence type="ECO:0000256" key="9">
    <source>
        <dbReference type="ARBA" id="ARBA00022777"/>
    </source>
</evidence>
<evidence type="ECO:0000313" key="18">
    <source>
        <dbReference type="EMBL" id="MBT0654398.1"/>
    </source>
</evidence>
<keyword evidence="13 14" id="KW-0472">Membrane</keyword>
<dbReference type="InterPro" id="IPR029151">
    <property type="entry name" value="Sensor-like_sf"/>
</dbReference>
<evidence type="ECO:0000256" key="4">
    <source>
        <dbReference type="ARBA" id="ARBA00022475"/>
    </source>
</evidence>
<dbReference type="InterPro" id="IPR000014">
    <property type="entry name" value="PAS"/>
</dbReference>
<dbReference type="SMART" id="SM00091">
    <property type="entry name" value="PAS"/>
    <property type="match status" value="1"/>
</dbReference>
<evidence type="ECO:0000256" key="10">
    <source>
        <dbReference type="ARBA" id="ARBA00022840"/>
    </source>
</evidence>
<dbReference type="CDD" id="cd06225">
    <property type="entry name" value="HAMP"/>
    <property type="match status" value="1"/>
</dbReference>
<feature type="domain" description="HAMP" evidence="17">
    <location>
        <begin position="307"/>
        <end position="360"/>
    </location>
</feature>
<dbReference type="SUPFAM" id="SSF47384">
    <property type="entry name" value="Homodimeric domain of signal transducing histidine kinase"/>
    <property type="match status" value="1"/>
</dbReference>
<dbReference type="SMART" id="SM00388">
    <property type="entry name" value="HisKA"/>
    <property type="match status" value="1"/>
</dbReference>
<dbReference type="PANTHER" id="PTHR42878">
    <property type="entry name" value="TWO-COMPONENT HISTIDINE KINASE"/>
    <property type="match status" value="1"/>
</dbReference>
<comment type="catalytic activity">
    <reaction evidence="1">
        <text>ATP + protein L-histidine = ADP + protein N-phospho-L-histidine.</text>
        <dbReference type="EC" id="2.7.13.3"/>
    </reaction>
</comment>
<dbReference type="Pfam" id="PF00512">
    <property type="entry name" value="HisKA"/>
    <property type="match status" value="1"/>
</dbReference>
<dbReference type="SUPFAM" id="SSF103190">
    <property type="entry name" value="Sensory domain-like"/>
    <property type="match status" value="1"/>
</dbReference>
<dbReference type="NCBIfam" id="TIGR00229">
    <property type="entry name" value="sensory_box"/>
    <property type="match status" value="1"/>
</dbReference>
<accession>A0ABS5SGA1</accession>
<feature type="transmembrane region" description="Helical" evidence="14">
    <location>
        <begin position="283"/>
        <end position="304"/>
    </location>
</feature>
<dbReference type="SUPFAM" id="SSF55785">
    <property type="entry name" value="PYP-like sensor domain (PAS domain)"/>
    <property type="match status" value="1"/>
</dbReference>
<evidence type="ECO:0000256" key="13">
    <source>
        <dbReference type="ARBA" id="ARBA00023136"/>
    </source>
</evidence>
<evidence type="ECO:0000256" key="7">
    <source>
        <dbReference type="ARBA" id="ARBA00022692"/>
    </source>
</evidence>
<dbReference type="SUPFAM" id="SSF55874">
    <property type="entry name" value="ATPase domain of HSP90 chaperone/DNA topoisomerase II/histidine kinase"/>
    <property type="match status" value="1"/>
</dbReference>
<evidence type="ECO:0000256" key="11">
    <source>
        <dbReference type="ARBA" id="ARBA00022989"/>
    </source>
</evidence>
<sequence>MTKFLNFPIQKQMIILAVLLTLPALGIIVYSGFKQRADAYDDATVESQKLADSLATRQESLTNEAKLLCMLLADLPEVKNRNIDKTQSILANIHKENPKYINILLADATGYVWASAVPVNKSDAINDRRYFINAQRTLRFSSGEYAIGKATKKPTIHMAYPLVENNEFKGVVVVGFDLDAMRSILERARLSQDANYVLVDHKGIIVNRGKDSALLIGKPLPLEALKKMEEGPDTESFVFVRRDGDKRISTYRKLWLPGEERPYMYVRAGISQKDALAKANRTLIINLSTLLSFVLLAFGLAFVIGKHSIIDRITLLQRASQRLASGDLDFKVSDHISGGELGSLGQAFDTMAHQVALREKALQGSQKFLSTIIENEPECVKLIAPDDTILMMNRAGLDMFQLESIDQIKGKTLYSFIDPDYLEVYKTAHKDVFNDNNRRFEFKITGAKGRQIWLEAHAVPLKNDSGDVVSLLGITLNITERKELDRCKDEMISAVSHDMRTPLAAMLGYLQFVMENPVDEEQMRDYLGIMYKEGNRLNDLISGFLDMQRFKAKRNTYNFKSIDIRPIVVETAALFASPSAKHHIVADLPSHLPLVLGDELLLHQAFNNLLSNAIKYSPDGGEVNLGAKLEEDSVTLWVKDEGIGIQPELRDKIFDIFYRVDNKASRRANGTGLGLALVKEIVTALSGRVWVESELGKGSTFYITLPVAKKTNHSEYGGVDNSTDDVMRVT</sequence>
<dbReference type="SMART" id="SM00304">
    <property type="entry name" value="HAMP"/>
    <property type="match status" value="1"/>
</dbReference>
<dbReference type="InterPro" id="IPR036097">
    <property type="entry name" value="HisK_dim/P_sf"/>
</dbReference>
<evidence type="ECO:0000256" key="3">
    <source>
        <dbReference type="ARBA" id="ARBA00012438"/>
    </source>
</evidence>
<evidence type="ECO:0000256" key="5">
    <source>
        <dbReference type="ARBA" id="ARBA00022553"/>
    </source>
</evidence>
<dbReference type="Pfam" id="PF08448">
    <property type="entry name" value="PAS_4"/>
    <property type="match status" value="1"/>
</dbReference>
<organism evidence="18 19">
    <name type="scientific">Geomobilimonas luticola</name>
    <dbReference type="NCBI Taxonomy" id="1114878"/>
    <lineage>
        <taxon>Bacteria</taxon>
        <taxon>Pseudomonadati</taxon>
        <taxon>Thermodesulfobacteriota</taxon>
        <taxon>Desulfuromonadia</taxon>
        <taxon>Geobacterales</taxon>
        <taxon>Geobacteraceae</taxon>
        <taxon>Geomobilimonas</taxon>
    </lineage>
</organism>
<keyword evidence="19" id="KW-1185">Reference proteome</keyword>
<evidence type="ECO:0000256" key="8">
    <source>
        <dbReference type="ARBA" id="ARBA00022741"/>
    </source>
</evidence>
<dbReference type="Pfam" id="PF02518">
    <property type="entry name" value="HATPase_c"/>
    <property type="match status" value="1"/>
</dbReference>
<dbReference type="Pfam" id="PF02743">
    <property type="entry name" value="dCache_1"/>
    <property type="match status" value="1"/>
</dbReference>
<name>A0ABS5SGA1_9BACT</name>
<comment type="caution">
    <text evidence="18">The sequence shown here is derived from an EMBL/GenBank/DDBJ whole genome shotgun (WGS) entry which is preliminary data.</text>
</comment>